<keyword evidence="7" id="KW-1185">Reference proteome</keyword>
<dbReference type="InterPro" id="IPR058245">
    <property type="entry name" value="NreC/VraR/RcsB-like_REC"/>
</dbReference>
<dbReference type="CDD" id="cd17535">
    <property type="entry name" value="REC_NarL-like"/>
    <property type="match status" value="1"/>
</dbReference>
<dbReference type="Pfam" id="PF00072">
    <property type="entry name" value="Response_reg"/>
    <property type="match status" value="1"/>
</dbReference>
<evidence type="ECO:0000259" key="4">
    <source>
        <dbReference type="PROSITE" id="PS50043"/>
    </source>
</evidence>
<dbReference type="InterPro" id="IPR011006">
    <property type="entry name" value="CheY-like_superfamily"/>
</dbReference>
<evidence type="ECO:0000313" key="6">
    <source>
        <dbReference type="EMBL" id="PWJ59383.1"/>
    </source>
</evidence>
<dbReference type="RefSeq" id="WP_109673274.1">
    <property type="nucleotide sequence ID" value="NZ_QGDT01000002.1"/>
</dbReference>
<evidence type="ECO:0000256" key="2">
    <source>
        <dbReference type="ARBA" id="ARBA00023125"/>
    </source>
</evidence>
<comment type="caution">
    <text evidence="6">The sequence shown here is derived from an EMBL/GenBank/DDBJ whole genome shotgun (WGS) entry which is preliminary data.</text>
</comment>
<dbReference type="EMBL" id="QGDT01000002">
    <property type="protein sequence ID" value="PWJ59383.1"/>
    <property type="molecule type" value="Genomic_DNA"/>
</dbReference>
<dbReference type="PROSITE" id="PS00622">
    <property type="entry name" value="HTH_LUXR_1"/>
    <property type="match status" value="1"/>
</dbReference>
<dbReference type="InterPro" id="IPR016032">
    <property type="entry name" value="Sig_transdc_resp-reg_C-effctor"/>
</dbReference>
<dbReference type="SMART" id="SM00421">
    <property type="entry name" value="HTH_LUXR"/>
    <property type="match status" value="1"/>
</dbReference>
<dbReference type="GO" id="GO:0006355">
    <property type="term" value="P:regulation of DNA-templated transcription"/>
    <property type="evidence" value="ECO:0007669"/>
    <property type="project" value="InterPro"/>
</dbReference>
<name>A0A316ANW3_9BACT</name>
<dbReference type="CDD" id="cd06170">
    <property type="entry name" value="LuxR_C_like"/>
    <property type="match status" value="1"/>
</dbReference>
<evidence type="ECO:0000313" key="7">
    <source>
        <dbReference type="Proteomes" id="UP000245880"/>
    </source>
</evidence>
<proteinExistence type="predicted"/>
<dbReference type="AlphaFoldDB" id="A0A316ANW3"/>
<dbReference type="InterPro" id="IPR036388">
    <property type="entry name" value="WH-like_DNA-bd_sf"/>
</dbReference>
<dbReference type="Proteomes" id="UP000245880">
    <property type="component" value="Unassembled WGS sequence"/>
</dbReference>
<dbReference type="SUPFAM" id="SSF52172">
    <property type="entry name" value="CheY-like"/>
    <property type="match status" value="1"/>
</dbReference>
<feature type="modified residue" description="4-aspartylphosphate" evidence="3">
    <location>
        <position position="55"/>
    </location>
</feature>
<dbReference type="PRINTS" id="PR00038">
    <property type="entry name" value="HTHLUXR"/>
</dbReference>
<dbReference type="InterPro" id="IPR000792">
    <property type="entry name" value="Tscrpt_reg_LuxR_C"/>
</dbReference>
<dbReference type="GO" id="GO:0003677">
    <property type="term" value="F:DNA binding"/>
    <property type="evidence" value="ECO:0007669"/>
    <property type="project" value="UniProtKB-KW"/>
</dbReference>
<reference evidence="6 7" key="1">
    <citation type="submission" date="2018-03" db="EMBL/GenBank/DDBJ databases">
        <title>Genomic Encyclopedia of Archaeal and Bacterial Type Strains, Phase II (KMG-II): from individual species to whole genera.</title>
        <authorList>
            <person name="Goeker M."/>
        </authorList>
    </citation>
    <scope>NUCLEOTIDE SEQUENCE [LARGE SCALE GENOMIC DNA]</scope>
    <source>
        <strain evidence="6 7">DSM 100346</strain>
    </source>
</reference>
<protein>
    <submittedName>
        <fullName evidence="6">DNA-binding NarL/FixJ family response regulator</fullName>
    </submittedName>
</protein>
<organism evidence="6 7">
    <name type="scientific">Dyadobacter jejuensis</name>
    <dbReference type="NCBI Taxonomy" id="1082580"/>
    <lineage>
        <taxon>Bacteria</taxon>
        <taxon>Pseudomonadati</taxon>
        <taxon>Bacteroidota</taxon>
        <taxon>Cytophagia</taxon>
        <taxon>Cytophagales</taxon>
        <taxon>Spirosomataceae</taxon>
        <taxon>Dyadobacter</taxon>
    </lineage>
</organism>
<evidence type="ECO:0000256" key="1">
    <source>
        <dbReference type="ARBA" id="ARBA00022553"/>
    </source>
</evidence>
<dbReference type="Pfam" id="PF00196">
    <property type="entry name" value="GerE"/>
    <property type="match status" value="1"/>
</dbReference>
<dbReference type="InterPro" id="IPR039420">
    <property type="entry name" value="WalR-like"/>
</dbReference>
<feature type="domain" description="Response regulatory" evidence="5">
    <location>
        <begin position="4"/>
        <end position="120"/>
    </location>
</feature>
<dbReference type="GO" id="GO:0000160">
    <property type="term" value="P:phosphorelay signal transduction system"/>
    <property type="evidence" value="ECO:0007669"/>
    <property type="project" value="InterPro"/>
</dbReference>
<dbReference type="SMART" id="SM00448">
    <property type="entry name" value="REC"/>
    <property type="match status" value="1"/>
</dbReference>
<gene>
    <name evidence="6" type="ORF">CLV98_102216</name>
</gene>
<keyword evidence="1 3" id="KW-0597">Phosphoprotein</keyword>
<dbReference type="OrthoDB" id="941719at2"/>
<accession>A0A316ANW3</accession>
<keyword evidence="2 6" id="KW-0238">DNA-binding</keyword>
<evidence type="ECO:0000256" key="3">
    <source>
        <dbReference type="PROSITE-ProRule" id="PRU00169"/>
    </source>
</evidence>
<sequence>MMTNVLIVDDQPITWLGMESIVGNVIKEAQFNFASTFDEAVEYCEQSAYDLILLDLSLPGGLGVEMIGKLRSIQKDVRILICSGRDEITNAPVYIHKGANGFVNKTAPNEQIEEAVRMVLADKRYVSAEVQRNILDRFVDGVAYPSNPIETLSPREREILDLLLAGKWTKEISDILGIKFSTVSTHKTRIFDKMQVDNILELSKKVELYGVEH</sequence>
<feature type="domain" description="HTH luxR-type" evidence="4">
    <location>
        <begin position="145"/>
        <end position="210"/>
    </location>
</feature>
<dbReference type="Gene3D" id="3.40.50.2300">
    <property type="match status" value="1"/>
</dbReference>
<dbReference type="SUPFAM" id="SSF46894">
    <property type="entry name" value="C-terminal effector domain of the bipartite response regulators"/>
    <property type="match status" value="1"/>
</dbReference>
<dbReference type="Gene3D" id="1.10.10.10">
    <property type="entry name" value="Winged helix-like DNA-binding domain superfamily/Winged helix DNA-binding domain"/>
    <property type="match status" value="1"/>
</dbReference>
<dbReference type="PANTHER" id="PTHR43214">
    <property type="entry name" value="TWO-COMPONENT RESPONSE REGULATOR"/>
    <property type="match status" value="1"/>
</dbReference>
<dbReference type="PROSITE" id="PS50110">
    <property type="entry name" value="RESPONSE_REGULATORY"/>
    <property type="match status" value="1"/>
</dbReference>
<evidence type="ECO:0000259" key="5">
    <source>
        <dbReference type="PROSITE" id="PS50110"/>
    </source>
</evidence>
<dbReference type="PROSITE" id="PS50043">
    <property type="entry name" value="HTH_LUXR_2"/>
    <property type="match status" value="1"/>
</dbReference>
<dbReference type="InterPro" id="IPR001789">
    <property type="entry name" value="Sig_transdc_resp-reg_receiver"/>
</dbReference>